<dbReference type="AlphaFoldDB" id="A0A172TPU1"/>
<dbReference type="Pfam" id="PF07995">
    <property type="entry name" value="GSDH"/>
    <property type="match status" value="1"/>
</dbReference>
<evidence type="ECO:0000259" key="1">
    <source>
        <dbReference type="Pfam" id="PF07995"/>
    </source>
</evidence>
<keyword evidence="3" id="KW-1185">Reference proteome</keyword>
<dbReference type="PANTHER" id="PTHR19328:SF13">
    <property type="entry name" value="HIPL1 PROTEIN"/>
    <property type="match status" value="1"/>
</dbReference>
<dbReference type="KEGG" id="pswu:SY83_16895"/>
<gene>
    <name evidence="2" type="ORF">SY83_16895</name>
</gene>
<dbReference type="Gene3D" id="2.120.10.30">
    <property type="entry name" value="TolB, C-terminal domain"/>
    <property type="match status" value="1"/>
</dbReference>
<reference evidence="2 3" key="1">
    <citation type="submission" date="2015-01" db="EMBL/GenBank/DDBJ databases">
        <title>Paenibacillus swuensis/DY6/whole genome sequencing.</title>
        <authorList>
            <person name="Kim M.K."/>
            <person name="Srinivasan S."/>
            <person name="Lee J.-J."/>
        </authorList>
    </citation>
    <scope>NUCLEOTIDE SEQUENCE [LARGE SCALE GENOMIC DNA]</scope>
    <source>
        <strain evidence="2 3">DY6</strain>
    </source>
</reference>
<dbReference type="InterPro" id="IPR012938">
    <property type="entry name" value="Glc/Sorbosone_DH"/>
</dbReference>
<dbReference type="PATRIC" id="fig|1178515.4.peg.3396"/>
<protein>
    <submittedName>
        <fullName evidence="2">Glucose sorbosone dehydrogenase</fullName>
    </submittedName>
</protein>
<name>A0A172TPU1_9BACL</name>
<accession>A0A172TPU1</accession>
<organism evidence="2 3">
    <name type="scientific">Paenibacillus swuensis</name>
    <dbReference type="NCBI Taxonomy" id="1178515"/>
    <lineage>
        <taxon>Bacteria</taxon>
        <taxon>Bacillati</taxon>
        <taxon>Bacillota</taxon>
        <taxon>Bacilli</taxon>
        <taxon>Bacillales</taxon>
        <taxon>Paenibacillaceae</taxon>
        <taxon>Paenibacillus</taxon>
    </lineage>
</organism>
<dbReference type="EMBL" id="CP011388">
    <property type="protein sequence ID" value="ANE48986.1"/>
    <property type="molecule type" value="Genomic_DNA"/>
</dbReference>
<sequence length="320" mass="35213">MAFAEDGRIFFTERPGVVRVMKNDKVMAEPVISFQDPFLSKGEGGLLGIALDPAFATNHYIYVYQTYKHSGEVRNRVIRLLEKDNKAKLDQVILADIPGSDNHNGGRIKFGPDGMLYITAGDRYVPSLAQELTTTGGKILRIAPDGGIPQDNPFPGSPVYSLGHRNPQGLVWQPGTGKLYASEHGQAAHDEINLITSGENYGWPVIEGDREQDGMVKPLIHSGEETWAPSGMTFVTQGEWQGHLLVATLRGEQLLKFKVGGKGEITATATSYLFKNQYGRLRNVVEGPDGSLYIMTNNRDGRGDPNHDDDLILRLKPNPK</sequence>
<proteinExistence type="predicted"/>
<feature type="domain" description="Glucose/Sorbosone dehydrogenase" evidence="1">
    <location>
        <begin position="1"/>
        <end position="302"/>
    </location>
</feature>
<dbReference type="Proteomes" id="UP000076927">
    <property type="component" value="Chromosome"/>
</dbReference>
<evidence type="ECO:0000313" key="2">
    <source>
        <dbReference type="EMBL" id="ANE48986.1"/>
    </source>
</evidence>
<dbReference type="STRING" id="1178515.SY83_16895"/>
<dbReference type="InterPro" id="IPR011041">
    <property type="entry name" value="Quinoprot_gluc/sorb_DH_b-prop"/>
</dbReference>
<evidence type="ECO:0000313" key="3">
    <source>
        <dbReference type="Proteomes" id="UP000076927"/>
    </source>
</evidence>
<dbReference type="InterPro" id="IPR011042">
    <property type="entry name" value="6-blade_b-propeller_TolB-like"/>
</dbReference>
<dbReference type="SUPFAM" id="SSF50952">
    <property type="entry name" value="Soluble quinoprotein glucose dehydrogenase"/>
    <property type="match status" value="1"/>
</dbReference>
<dbReference type="PANTHER" id="PTHR19328">
    <property type="entry name" value="HEDGEHOG-INTERACTING PROTEIN"/>
    <property type="match status" value="1"/>
</dbReference>